<reference evidence="1" key="1">
    <citation type="journal article" date="2020" name="Ecol. Evol.">
        <title>Genome structure and content of the rice root-knot nematode (Meloidogyne graminicola).</title>
        <authorList>
            <person name="Phan N.T."/>
            <person name="Danchin E.G.J."/>
            <person name="Klopp C."/>
            <person name="Perfus-Barbeoch L."/>
            <person name="Kozlowski D.K."/>
            <person name="Koutsovoulos G.D."/>
            <person name="Lopez-Roques C."/>
            <person name="Bouchez O."/>
            <person name="Zahm M."/>
            <person name="Besnard G."/>
            <person name="Bellafiore S."/>
        </authorList>
    </citation>
    <scope>NUCLEOTIDE SEQUENCE</scope>
    <source>
        <strain evidence="1">VN-18</strain>
    </source>
</reference>
<dbReference type="OrthoDB" id="5895320at2759"/>
<accession>A0A8T0A2Y3</accession>
<organism evidence="1 2">
    <name type="scientific">Meloidogyne graminicola</name>
    <dbReference type="NCBI Taxonomy" id="189291"/>
    <lineage>
        <taxon>Eukaryota</taxon>
        <taxon>Metazoa</taxon>
        <taxon>Ecdysozoa</taxon>
        <taxon>Nematoda</taxon>
        <taxon>Chromadorea</taxon>
        <taxon>Rhabditida</taxon>
        <taxon>Tylenchina</taxon>
        <taxon>Tylenchomorpha</taxon>
        <taxon>Tylenchoidea</taxon>
        <taxon>Meloidogynidae</taxon>
        <taxon>Meloidogyninae</taxon>
        <taxon>Meloidogyne</taxon>
    </lineage>
</organism>
<name>A0A8T0A2Y3_9BILA</name>
<dbReference type="Proteomes" id="UP000605970">
    <property type="component" value="Unassembled WGS sequence"/>
</dbReference>
<proteinExistence type="predicted"/>
<evidence type="ECO:0000313" key="2">
    <source>
        <dbReference type="Proteomes" id="UP000605970"/>
    </source>
</evidence>
<comment type="caution">
    <text evidence="1">The sequence shown here is derived from an EMBL/GenBank/DDBJ whole genome shotgun (WGS) entry which is preliminary data.</text>
</comment>
<dbReference type="EMBL" id="JABEBT010000004">
    <property type="protein sequence ID" value="KAF7639656.1"/>
    <property type="molecule type" value="Genomic_DNA"/>
</dbReference>
<dbReference type="AlphaFoldDB" id="A0A8T0A2Y3"/>
<keyword evidence="2" id="KW-1185">Reference proteome</keyword>
<evidence type="ECO:0000313" key="1">
    <source>
        <dbReference type="EMBL" id="KAF7639656.1"/>
    </source>
</evidence>
<sequence>MDEQRLKILFKDSINYGEFSSLIEFLIEELAIEMKQEIDKEINNFSILSQSFNNNNYQINNSIDLWFTKNEEENLNKFNNISSELLQLISNNLINNSLIYKRFNFKIINLCSQIIINFNKKNIKRRSSSSSFSLKTIKVKEQWRFKSISKEEEEEIKLGLSGFSLDYSIKDLPEEELCSIIGLIVDDDLESNVRKINLRKLIFCFTFDIISIKRF</sequence>
<gene>
    <name evidence="1" type="ORF">Mgra_00000982</name>
</gene>
<protein>
    <submittedName>
        <fullName evidence="1">Uncharacterized protein</fullName>
    </submittedName>
</protein>